<keyword evidence="1" id="KW-0472">Membrane</keyword>
<protein>
    <recommendedName>
        <fullName evidence="5">Acyltransferase 3 domain-containing protein</fullName>
    </recommendedName>
</protein>
<reference evidence="3 4" key="1">
    <citation type="journal article" date="2012" name="Genome Biol.">
        <title>The genome of the polar eukaryotic microalga coccomyxa subellipsoidea reveals traits of cold adaptation.</title>
        <authorList>
            <person name="Blanc G."/>
            <person name="Agarkova I."/>
            <person name="Grimwood J."/>
            <person name="Kuo A."/>
            <person name="Brueggeman A."/>
            <person name="Dunigan D."/>
            <person name="Gurnon J."/>
            <person name="Ladunga I."/>
            <person name="Lindquist E."/>
            <person name="Lucas S."/>
            <person name="Pangilinan J."/>
            <person name="Proschold T."/>
            <person name="Salamov A."/>
            <person name="Schmutz J."/>
            <person name="Weeks D."/>
            <person name="Yamada T."/>
            <person name="Claverie J.M."/>
            <person name="Grigoriev I."/>
            <person name="Van Etten J."/>
            <person name="Lomsadze A."/>
            <person name="Borodovsky M."/>
        </authorList>
    </citation>
    <scope>NUCLEOTIDE SEQUENCE [LARGE SCALE GENOMIC DNA]</scope>
    <source>
        <strain evidence="3 4">C-169</strain>
    </source>
</reference>
<dbReference type="KEGG" id="csl:COCSUDRAFT_60853"/>
<feature type="transmembrane region" description="Helical" evidence="1">
    <location>
        <begin position="61"/>
        <end position="81"/>
    </location>
</feature>
<dbReference type="OrthoDB" id="10351946at2759"/>
<evidence type="ECO:0000256" key="1">
    <source>
        <dbReference type="SAM" id="Phobius"/>
    </source>
</evidence>
<dbReference type="GeneID" id="17043847"/>
<gene>
    <name evidence="3" type="ORF">COCSUDRAFT_60853</name>
</gene>
<feature type="signal peptide" evidence="2">
    <location>
        <begin position="1"/>
        <end position="15"/>
    </location>
</feature>
<keyword evidence="4" id="KW-1185">Reference proteome</keyword>
<keyword evidence="2" id="KW-0732">Signal</keyword>
<dbReference type="EMBL" id="AGSI01000003">
    <property type="protein sequence ID" value="EIE25843.1"/>
    <property type="molecule type" value="Genomic_DNA"/>
</dbReference>
<dbReference type="PANTHER" id="PTHR11161:SF0">
    <property type="entry name" value="O-ACYLTRANSFERASE LIKE PROTEIN"/>
    <property type="match status" value="1"/>
</dbReference>
<dbReference type="InterPro" id="IPR052728">
    <property type="entry name" value="O2_lipid_transport_reg"/>
</dbReference>
<dbReference type="Proteomes" id="UP000007264">
    <property type="component" value="Unassembled WGS sequence"/>
</dbReference>
<keyword evidence="1" id="KW-0812">Transmembrane</keyword>
<dbReference type="PANTHER" id="PTHR11161">
    <property type="entry name" value="O-ACYLTRANSFERASE"/>
    <property type="match status" value="1"/>
</dbReference>
<feature type="chain" id="PRO_5012542417" description="Acyltransferase 3 domain-containing protein" evidence="2">
    <location>
        <begin position="16"/>
        <end position="180"/>
    </location>
</feature>
<evidence type="ECO:0000313" key="4">
    <source>
        <dbReference type="Proteomes" id="UP000007264"/>
    </source>
</evidence>
<accession>I0Z5C4</accession>
<sequence>MLALVYFVALPAISADLISADARRAFAEVDPFNPDNCPRLLWASFAFVNNMLPFAGCASHTWSTAVQMQFFLLAPLCLLLLRPKSPGFRVRVGWAAAATIAAVLGHRGHVMNRIQLWKLIPVPFYGPFTAETQAKMYYMWSASYLSLASHLGSMCLGVLAYLALSSTTSVRWLARSAIRQ</sequence>
<organism evidence="3 4">
    <name type="scientific">Coccomyxa subellipsoidea (strain C-169)</name>
    <name type="common">Green microalga</name>
    <dbReference type="NCBI Taxonomy" id="574566"/>
    <lineage>
        <taxon>Eukaryota</taxon>
        <taxon>Viridiplantae</taxon>
        <taxon>Chlorophyta</taxon>
        <taxon>core chlorophytes</taxon>
        <taxon>Trebouxiophyceae</taxon>
        <taxon>Trebouxiophyceae incertae sedis</taxon>
        <taxon>Coccomyxaceae</taxon>
        <taxon>Coccomyxa</taxon>
        <taxon>Coccomyxa subellipsoidea</taxon>
    </lineage>
</organism>
<proteinExistence type="predicted"/>
<feature type="transmembrane region" description="Helical" evidence="1">
    <location>
        <begin position="144"/>
        <end position="164"/>
    </location>
</feature>
<dbReference type="AlphaFoldDB" id="I0Z5C4"/>
<comment type="caution">
    <text evidence="3">The sequence shown here is derived from an EMBL/GenBank/DDBJ whole genome shotgun (WGS) entry which is preliminary data.</text>
</comment>
<evidence type="ECO:0008006" key="5">
    <source>
        <dbReference type="Google" id="ProtNLM"/>
    </source>
</evidence>
<dbReference type="RefSeq" id="XP_005650387.1">
    <property type="nucleotide sequence ID" value="XM_005650330.1"/>
</dbReference>
<evidence type="ECO:0000256" key="2">
    <source>
        <dbReference type="SAM" id="SignalP"/>
    </source>
</evidence>
<keyword evidence="1" id="KW-1133">Transmembrane helix</keyword>
<evidence type="ECO:0000313" key="3">
    <source>
        <dbReference type="EMBL" id="EIE25843.1"/>
    </source>
</evidence>
<name>I0Z5C4_COCSC</name>